<keyword evidence="3" id="KW-0489">Methyltransferase</keyword>
<evidence type="ECO:0000256" key="5">
    <source>
        <dbReference type="ARBA" id="ARBA00022691"/>
    </source>
</evidence>
<sequence length="287" mass="32245">MTPEDIEHLAALLKARSGLILGADKTYLIESRLAPIARKEGFANVAGLLTSLRTRRDEKIIHAVVDAMTTNETFFFRDKTPFDQFKSDVLPVFAKSRVSGDIKVWCAACSTGQEPYSLAMMMDEARAQYPRMNLDITATDISERCLEKAQAGLYTQFEVQRGLPITMMVKNFEKVDEMWRISPKMRQAVKFRKMNLLDDLRGLGRLDVIYCRNVLIYFDLETKKRVLEQMATMLADDGYLFLGAAETVLGITDAFKPLSGMRGMYVKNMAANASLRPSMPLRAAGAA</sequence>
<dbReference type="InterPro" id="IPR036804">
    <property type="entry name" value="CheR_N_sf"/>
</dbReference>
<evidence type="ECO:0000256" key="4">
    <source>
        <dbReference type="ARBA" id="ARBA00022679"/>
    </source>
</evidence>
<dbReference type="PROSITE" id="PS50123">
    <property type="entry name" value="CHER"/>
    <property type="match status" value="1"/>
</dbReference>
<dbReference type="InterPro" id="IPR050903">
    <property type="entry name" value="Bact_Chemotaxis_MeTrfase"/>
</dbReference>
<evidence type="ECO:0000259" key="6">
    <source>
        <dbReference type="PROSITE" id="PS50123"/>
    </source>
</evidence>
<evidence type="ECO:0000256" key="1">
    <source>
        <dbReference type="ARBA" id="ARBA00001541"/>
    </source>
</evidence>
<dbReference type="SUPFAM" id="SSF53335">
    <property type="entry name" value="S-adenosyl-L-methionine-dependent methyltransferases"/>
    <property type="match status" value="1"/>
</dbReference>
<reference evidence="7 8" key="1">
    <citation type="submission" date="2023-01" db="EMBL/GenBank/DDBJ databases">
        <title>Novel species of the genus Asticcacaulis isolated from rivers.</title>
        <authorList>
            <person name="Lu H."/>
        </authorList>
    </citation>
    <scope>NUCLEOTIDE SEQUENCE [LARGE SCALE GENOMIC DNA]</scope>
    <source>
        <strain evidence="7 8">LKC15W</strain>
    </source>
</reference>
<feature type="domain" description="CheR-type methyltransferase" evidence="6">
    <location>
        <begin position="1"/>
        <end position="268"/>
    </location>
</feature>
<dbReference type="EMBL" id="JAQQKV010000002">
    <property type="protein sequence ID" value="MDC7676222.1"/>
    <property type="molecule type" value="Genomic_DNA"/>
</dbReference>
<dbReference type="PANTHER" id="PTHR24422">
    <property type="entry name" value="CHEMOTAXIS PROTEIN METHYLTRANSFERASE"/>
    <property type="match status" value="1"/>
</dbReference>
<dbReference type="EC" id="2.1.1.80" evidence="2"/>
<dbReference type="InterPro" id="IPR022642">
    <property type="entry name" value="CheR_C"/>
</dbReference>
<comment type="caution">
    <text evidence="7">The sequence shown here is derived from an EMBL/GenBank/DDBJ whole genome shotgun (WGS) entry which is preliminary data.</text>
</comment>
<name>A0ABT5HJ01_9CAUL</name>
<keyword evidence="8" id="KW-1185">Reference proteome</keyword>
<dbReference type="Gene3D" id="3.40.50.150">
    <property type="entry name" value="Vaccinia Virus protein VP39"/>
    <property type="match status" value="1"/>
</dbReference>
<keyword evidence="5" id="KW-0949">S-adenosyl-L-methionine</keyword>
<evidence type="ECO:0000313" key="7">
    <source>
        <dbReference type="EMBL" id="MDC7676222.1"/>
    </source>
</evidence>
<keyword evidence="4" id="KW-0808">Transferase</keyword>
<dbReference type="PANTHER" id="PTHR24422:SF21">
    <property type="entry name" value="CHEMOTAXIS PROTEIN METHYLTRANSFERASE 1"/>
    <property type="match status" value="1"/>
</dbReference>
<protein>
    <recommendedName>
        <fullName evidence="2">protein-glutamate O-methyltransferase</fullName>
        <ecNumber evidence="2">2.1.1.80</ecNumber>
    </recommendedName>
</protein>
<evidence type="ECO:0000313" key="8">
    <source>
        <dbReference type="Proteomes" id="UP001218579"/>
    </source>
</evidence>
<dbReference type="SMART" id="SM00138">
    <property type="entry name" value="MeTrc"/>
    <property type="match status" value="1"/>
</dbReference>
<organism evidence="7 8">
    <name type="scientific">Asticcacaulis machinosus</name>
    <dbReference type="NCBI Taxonomy" id="2984211"/>
    <lineage>
        <taxon>Bacteria</taxon>
        <taxon>Pseudomonadati</taxon>
        <taxon>Pseudomonadota</taxon>
        <taxon>Alphaproteobacteria</taxon>
        <taxon>Caulobacterales</taxon>
        <taxon>Caulobacteraceae</taxon>
        <taxon>Asticcacaulis</taxon>
    </lineage>
</organism>
<dbReference type="InterPro" id="IPR000780">
    <property type="entry name" value="CheR_MeTrfase"/>
</dbReference>
<dbReference type="Pfam" id="PF01739">
    <property type="entry name" value="CheR"/>
    <property type="match status" value="1"/>
</dbReference>
<dbReference type="PRINTS" id="PR00996">
    <property type="entry name" value="CHERMTFRASE"/>
</dbReference>
<dbReference type="InterPro" id="IPR029063">
    <property type="entry name" value="SAM-dependent_MTases_sf"/>
</dbReference>
<accession>A0ABT5HJ01</accession>
<proteinExistence type="predicted"/>
<comment type="catalytic activity">
    <reaction evidence="1">
        <text>L-glutamyl-[protein] + S-adenosyl-L-methionine = [protein]-L-glutamate 5-O-methyl ester + S-adenosyl-L-homocysteine</text>
        <dbReference type="Rhea" id="RHEA:24452"/>
        <dbReference type="Rhea" id="RHEA-COMP:10208"/>
        <dbReference type="Rhea" id="RHEA-COMP:10311"/>
        <dbReference type="ChEBI" id="CHEBI:29973"/>
        <dbReference type="ChEBI" id="CHEBI:57856"/>
        <dbReference type="ChEBI" id="CHEBI:59789"/>
        <dbReference type="ChEBI" id="CHEBI:82795"/>
        <dbReference type="EC" id="2.1.1.80"/>
    </reaction>
</comment>
<dbReference type="Gene3D" id="1.10.155.10">
    <property type="entry name" value="Chemotaxis receptor methyltransferase CheR, N-terminal domain"/>
    <property type="match status" value="1"/>
</dbReference>
<gene>
    <name evidence="7" type="ORF">PQU98_08780</name>
</gene>
<evidence type="ECO:0000256" key="3">
    <source>
        <dbReference type="ARBA" id="ARBA00022603"/>
    </source>
</evidence>
<dbReference type="Proteomes" id="UP001218579">
    <property type="component" value="Unassembled WGS sequence"/>
</dbReference>
<dbReference type="RefSeq" id="WP_272744568.1">
    <property type="nucleotide sequence ID" value="NZ_JAQQKV010000002.1"/>
</dbReference>
<dbReference type="InterPro" id="IPR022641">
    <property type="entry name" value="CheR_N"/>
</dbReference>
<dbReference type="Pfam" id="PF03705">
    <property type="entry name" value="CheR_N"/>
    <property type="match status" value="1"/>
</dbReference>
<dbReference type="SUPFAM" id="SSF47757">
    <property type="entry name" value="Chemotaxis receptor methyltransferase CheR, N-terminal domain"/>
    <property type="match status" value="1"/>
</dbReference>
<evidence type="ECO:0000256" key="2">
    <source>
        <dbReference type="ARBA" id="ARBA00012534"/>
    </source>
</evidence>